<dbReference type="EMBL" id="FNAP01000003">
    <property type="protein sequence ID" value="SDE06593.1"/>
    <property type="molecule type" value="Genomic_DNA"/>
</dbReference>
<dbReference type="GO" id="GO:0046872">
    <property type="term" value="F:metal ion binding"/>
    <property type="evidence" value="ECO:0007669"/>
    <property type="project" value="UniProtKB-KW"/>
</dbReference>
<dbReference type="OrthoDB" id="8564165at2"/>
<keyword evidence="5" id="KW-0042">Antenna complex</keyword>
<dbReference type="Proteomes" id="UP000199412">
    <property type="component" value="Unassembled WGS sequence"/>
</dbReference>
<feature type="transmembrane region" description="Helical" evidence="14">
    <location>
        <begin position="12"/>
        <end position="32"/>
    </location>
</feature>
<keyword evidence="12 14" id="KW-0472">Membrane</keyword>
<accession>A0A1G6ZW47</accession>
<evidence type="ECO:0000256" key="6">
    <source>
        <dbReference type="ARBA" id="ARBA00022692"/>
    </source>
</evidence>
<evidence type="ECO:0000313" key="17">
    <source>
        <dbReference type="Proteomes" id="UP000199412"/>
    </source>
</evidence>
<dbReference type="AlphaFoldDB" id="A0A1G6ZW47"/>
<comment type="function">
    <text evidence="1">Antenna complexes are light-harvesting systems, which transfer the excitation energy to the reaction centers.</text>
</comment>
<evidence type="ECO:0000256" key="4">
    <source>
        <dbReference type="ARBA" id="ARBA00022494"/>
    </source>
</evidence>
<dbReference type="RefSeq" id="WP_092783411.1">
    <property type="nucleotide sequence ID" value="NZ_FNAP01000003.1"/>
</dbReference>
<evidence type="ECO:0000256" key="14">
    <source>
        <dbReference type="SAM" id="Phobius"/>
    </source>
</evidence>
<evidence type="ECO:0000256" key="10">
    <source>
        <dbReference type="ARBA" id="ARBA00022989"/>
    </source>
</evidence>
<keyword evidence="8" id="KW-0460">Magnesium</keyword>
<evidence type="ECO:0000256" key="2">
    <source>
        <dbReference type="ARBA" id="ARBA00004249"/>
    </source>
</evidence>
<dbReference type="Pfam" id="PF00556">
    <property type="entry name" value="LHC"/>
    <property type="match status" value="1"/>
</dbReference>
<keyword evidence="9" id="KW-0076">Bacteriochlorophyll</keyword>
<evidence type="ECO:0000256" key="13">
    <source>
        <dbReference type="ARBA" id="ARBA00023243"/>
    </source>
</evidence>
<dbReference type="NCBIfam" id="NF040861">
    <property type="entry name" value="pufA_517_ASD"/>
    <property type="match status" value="1"/>
</dbReference>
<evidence type="ECO:0000256" key="5">
    <source>
        <dbReference type="ARBA" id="ARBA00022549"/>
    </source>
</evidence>
<gene>
    <name evidence="16" type="ORF">SAMN05421720_10358</name>
</gene>
<keyword evidence="6 14" id="KW-0812">Transmembrane</keyword>
<dbReference type="Gene3D" id="4.10.220.20">
    <property type="entry name" value="Light-harvesting complex"/>
    <property type="match status" value="1"/>
</dbReference>
<protein>
    <submittedName>
        <fullName evidence="16">Light-harvesting complex 1 alpha chain</fullName>
    </submittedName>
</protein>
<comment type="subcellular location">
    <subcellularLocation>
        <location evidence="2">Cell inner membrane</location>
        <topology evidence="2">Single-pass type II membrane protein</topology>
    </subcellularLocation>
</comment>
<evidence type="ECO:0000313" key="16">
    <source>
        <dbReference type="EMBL" id="SDE06593.1"/>
    </source>
</evidence>
<dbReference type="InterPro" id="IPR035889">
    <property type="entry name" value="Light-harvesting_complex"/>
</dbReference>
<proteinExistence type="predicted"/>
<dbReference type="PRINTS" id="PR00673">
    <property type="entry name" value="LIGHTHARVSTA"/>
</dbReference>
<evidence type="ECO:0000256" key="11">
    <source>
        <dbReference type="ARBA" id="ARBA00022991"/>
    </source>
</evidence>
<evidence type="ECO:0000259" key="15">
    <source>
        <dbReference type="Pfam" id="PF00556"/>
    </source>
</evidence>
<dbReference type="GO" id="GO:0030077">
    <property type="term" value="C:plasma membrane light-harvesting complex"/>
    <property type="evidence" value="ECO:0007669"/>
    <property type="project" value="InterPro"/>
</dbReference>
<organism evidence="16 17">
    <name type="scientific">Rhodospira trueperi</name>
    <dbReference type="NCBI Taxonomy" id="69960"/>
    <lineage>
        <taxon>Bacteria</taxon>
        <taxon>Pseudomonadati</taxon>
        <taxon>Pseudomonadota</taxon>
        <taxon>Alphaproteobacteria</taxon>
        <taxon>Rhodospirillales</taxon>
        <taxon>Rhodospirillaceae</taxon>
        <taxon>Rhodospira</taxon>
    </lineage>
</organism>
<dbReference type="GO" id="GO:0042314">
    <property type="term" value="F:bacteriochlorophyll binding"/>
    <property type="evidence" value="ECO:0007669"/>
    <property type="project" value="UniProtKB-KW"/>
</dbReference>
<dbReference type="GO" id="GO:0005886">
    <property type="term" value="C:plasma membrane"/>
    <property type="evidence" value="ECO:0007669"/>
    <property type="project" value="UniProtKB-SubCell"/>
</dbReference>
<feature type="domain" description="Antenna complex alpha/beta subunit" evidence="15">
    <location>
        <begin position="1"/>
        <end position="41"/>
    </location>
</feature>
<keyword evidence="3" id="KW-1003">Cell membrane</keyword>
<keyword evidence="11" id="KW-0157">Chromophore</keyword>
<keyword evidence="7" id="KW-0479">Metal-binding</keyword>
<dbReference type="GO" id="GO:0019684">
    <property type="term" value="P:photosynthesis, light reaction"/>
    <property type="evidence" value="ECO:0007669"/>
    <property type="project" value="InterPro"/>
</dbReference>
<sequence length="59" mass="6931">MHKLWMLLDPARTLVAIFVFQTLVGLLLHFMLLSTDRLNWWEGPQEMVNVVLPYTTMIS</sequence>
<dbReference type="STRING" id="69960.SAMN05421720_10358"/>
<keyword evidence="17" id="KW-1185">Reference proteome</keyword>
<reference evidence="16 17" key="1">
    <citation type="submission" date="2016-10" db="EMBL/GenBank/DDBJ databases">
        <authorList>
            <person name="de Groot N.N."/>
        </authorList>
    </citation>
    <scope>NUCLEOTIDE SEQUENCE [LARGE SCALE GENOMIC DNA]</scope>
    <source>
        <strain evidence="16 17">ATCC 700224</strain>
    </source>
</reference>
<dbReference type="InterPro" id="IPR000066">
    <property type="entry name" value="Antenna_a/b"/>
</dbReference>
<keyword evidence="13" id="KW-0437">Light-harvesting polypeptide</keyword>
<evidence type="ECO:0000256" key="7">
    <source>
        <dbReference type="ARBA" id="ARBA00022723"/>
    </source>
</evidence>
<evidence type="ECO:0000256" key="9">
    <source>
        <dbReference type="ARBA" id="ARBA00022956"/>
    </source>
</evidence>
<name>A0A1G6ZW47_9PROT</name>
<evidence type="ECO:0000256" key="1">
    <source>
        <dbReference type="ARBA" id="ARBA00002455"/>
    </source>
</evidence>
<dbReference type="InterPro" id="IPR018332">
    <property type="entry name" value="Antenna_alpha"/>
</dbReference>
<evidence type="ECO:0000256" key="3">
    <source>
        <dbReference type="ARBA" id="ARBA00022475"/>
    </source>
</evidence>
<dbReference type="SUPFAM" id="SSF56918">
    <property type="entry name" value="Light-harvesting complex subunits"/>
    <property type="match status" value="1"/>
</dbReference>
<evidence type="ECO:0000256" key="8">
    <source>
        <dbReference type="ARBA" id="ARBA00022842"/>
    </source>
</evidence>
<evidence type="ECO:0000256" key="12">
    <source>
        <dbReference type="ARBA" id="ARBA00023136"/>
    </source>
</evidence>
<keyword evidence="10 14" id="KW-1133">Transmembrane helix</keyword>
<keyword evidence="4" id="KW-0148">Chlorophyll</keyword>